<dbReference type="FunFam" id="3.40.50.300:FF:000149">
    <property type="entry name" value="Nuclear valosin-containing protein-like"/>
    <property type="match status" value="1"/>
</dbReference>
<dbReference type="EMBL" id="CAQQ02180758">
    <property type="status" value="NOT_ANNOTATED_CDS"/>
    <property type="molecule type" value="Genomic_DNA"/>
</dbReference>
<dbReference type="Pfam" id="PF00004">
    <property type="entry name" value="AAA"/>
    <property type="match status" value="2"/>
</dbReference>
<feature type="compositionally biased region" description="Basic and acidic residues" evidence="4">
    <location>
        <begin position="103"/>
        <end position="116"/>
    </location>
</feature>
<dbReference type="GO" id="GO:1990275">
    <property type="term" value="F:preribosome binding"/>
    <property type="evidence" value="ECO:0007669"/>
    <property type="project" value="TreeGrafter"/>
</dbReference>
<keyword evidence="2" id="KW-0547">Nucleotide-binding</keyword>
<accession>T1H4K0</accession>
<organism evidence="6 7">
    <name type="scientific">Megaselia scalaris</name>
    <name type="common">Humpbacked fly</name>
    <name type="synonym">Phora scalaris</name>
    <dbReference type="NCBI Taxonomy" id="36166"/>
    <lineage>
        <taxon>Eukaryota</taxon>
        <taxon>Metazoa</taxon>
        <taxon>Ecdysozoa</taxon>
        <taxon>Arthropoda</taxon>
        <taxon>Hexapoda</taxon>
        <taxon>Insecta</taxon>
        <taxon>Pterygota</taxon>
        <taxon>Neoptera</taxon>
        <taxon>Endopterygota</taxon>
        <taxon>Diptera</taxon>
        <taxon>Brachycera</taxon>
        <taxon>Muscomorpha</taxon>
        <taxon>Platypezoidea</taxon>
        <taxon>Phoridae</taxon>
        <taxon>Megaseliini</taxon>
        <taxon>Megaselia</taxon>
    </lineage>
</organism>
<name>T1H4K0_MEGSC</name>
<dbReference type="HOGENOM" id="CLU_000688_8_3_1"/>
<dbReference type="PROSITE" id="PS00674">
    <property type="entry name" value="AAA"/>
    <property type="match status" value="1"/>
</dbReference>
<proteinExistence type="inferred from homology"/>
<dbReference type="PANTHER" id="PTHR23077:SF171">
    <property type="entry name" value="NUCLEAR VALOSIN-CONTAINING PROTEIN-LIKE"/>
    <property type="match status" value="1"/>
</dbReference>
<feature type="region of interest" description="Disordered" evidence="4">
    <location>
        <begin position="390"/>
        <end position="456"/>
    </location>
</feature>
<dbReference type="InterPro" id="IPR027417">
    <property type="entry name" value="P-loop_NTPase"/>
</dbReference>
<evidence type="ECO:0000313" key="7">
    <source>
        <dbReference type="Proteomes" id="UP000015102"/>
    </source>
</evidence>
<dbReference type="GO" id="GO:0005524">
    <property type="term" value="F:ATP binding"/>
    <property type="evidence" value="ECO:0007669"/>
    <property type="project" value="UniProtKB-KW"/>
</dbReference>
<dbReference type="InterPro" id="IPR003959">
    <property type="entry name" value="ATPase_AAA_core"/>
</dbReference>
<keyword evidence="3" id="KW-0067">ATP-binding</keyword>
<evidence type="ECO:0000256" key="1">
    <source>
        <dbReference type="ARBA" id="ARBA00006914"/>
    </source>
</evidence>
<dbReference type="EnsemblMetazoa" id="MESCA011211-RA">
    <property type="protein sequence ID" value="MESCA011211-PA"/>
    <property type="gene ID" value="MESCA011211"/>
</dbReference>
<feature type="domain" description="AAA+ ATPase" evidence="5">
    <location>
        <begin position="559"/>
        <end position="697"/>
    </location>
</feature>
<evidence type="ECO:0000313" key="6">
    <source>
        <dbReference type="EnsemblMetazoa" id="MESCA011211-PA"/>
    </source>
</evidence>
<feature type="region of interest" description="Disordered" evidence="4">
    <location>
        <begin position="85"/>
        <end position="129"/>
    </location>
</feature>
<dbReference type="EMBL" id="CAQQ02180757">
    <property type="status" value="NOT_ANNOTATED_CDS"/>
    <property type="molecule type" value="Genomic_DNA"/>
</dbReference>
<evidence type="ECO:0000256" key="3">
    <source>
        <dbReference type="ARBA" id="ARBA00022840"/>
    </source>
</evidence>
<dbReference type="FunFam" id="3.40.50.300:FF:000600">
    <property type="entry name" value="Nuclear valosin-containing protein-like"/>
    <property type="match status" value="1"/>
</dbReference>
<dbReference type="AlphaFoldDB" id="T1H4K0"/>
<dbReference type="InterPro" id="IPR003960">
    <property type="entry name" value="ATPase_AAA_CS"/>
</dbReference>
<reference evidence="7" key="1">
    <citation type="submission" date="2013-02" db="EMBL/GenBank/DDBJ databases">
        <authorList>
            <person name="Hughes D."/>
        </authorList>
    </citation>
    <scope>NUCLEOTIDE SEQUENCE</scope>
    <source>
        <strain>Durham</strain>
        <strain evidence="7">NC isolate 2 -- Noor lab</strain>
    </source>
</reference>
<dbReference type="Gene3D" id="3.40.50.300">
    <property type="entry name" value="P-loop containing nucleotide triphosphate hydrolases"/>
    <property type="match status" value="2"/>
</dbReference>
<dbReference type="GO" id="GO:0042254">
    <property type="term" value="P:ribosome biogenesis"/>
    <property type="evidence" value="ECO:0007669"/>
    <property type="project" value="TreeGrafter"/>
</dbReference>
<dbReference type="InterPro" id="IPR050168">
    <property type="entry name" value="AAA_ATPase_domain"/>
</dbReference>
<dbReference type="GO" id="GO:0005634">
    <property type="term" value="C:nucleus"/>
    <property type="evidence" value="ECO:0007669"/>
    <property type="project" value="TreeGrafter"/>
</dbReference>
<feature type="compositionally biased region" description="Polar residues" evidence="4">
    <location>
        <begin position="37"/>
        <end position="56"/>
    </location>
</feature>
<dbReference type="InterPro" id="IPR041569">
    <property type="entry name" value="AAA_lid_3"/>
</dbReference>
<dbReference type="SMART" id="SM00382">
    <property type="entry name" value="AAA"/>
    <property type="match status" value="2"/>
</dbReference>
<evidence type="ECO:0000256" key="2">
    <source>
        <dbReference type="ARBA" id="ARBA00022741"/>
    </source>
</evidence>
<feature type="compositionally biased region" description="Polar residues" evidence="4">
    <location>
        <begin position="412"/>
        <end position="423"/>
    </location>
</feature>
<dbReference type="Gene3D" id="1.10.8.60">
    <property type="match status" value="2"/>
</dbReference>
<dbReference type="Proteomes" id="UP000015102">
    <property type="component" value="Unassembled WGS sequence"/>
</dbReference>
<dbReference type="SUPFAM" id="SSF52540">
    <property type="entry name" value="P-loop containing nucleoside triphosphate hydrolases"/>
    <property type="match status" value="2"/>
</dbReference>
<protein>
    <recommendedName>
        <fullName evidence="5">AAA+ ATPase domain-containing protein</fullName>
    </recommendedName>
</protein>
<sequence length="718" mass="78812">MNNMMTSLYSKPKSNHSNIAIDISSDDSDEDEPKNGNKATSSNAQHPSKPTSSSNMIPIGIKKPSGQMGMIPIAAIQNNLTIKRAASPKQDQKGGPIKKRRHSGESSPKRNDKRNDNSGAVLSSLANRSRPKKYKKEIIVRKSRNTFDDIGGMEKILKELCELLMHLRHPELYLFIGLAQPRGILLHGPPGSGKTLLARAIAGQLGIALIEIPATELIAGVSGESEERIREVFEQAVACAPCVLFIDEVDAISSNRQNASKDMERRIVSQLISCLDGLAMHESGDGVLVIGSTTRPDVLDPGLRRVGRFDHEISIGIPDRRGRKEILLLLTESLCLEPGLDFDKLAEITPGYVGADLLALTNRAATMAIKRKCMEQIKIYQARSRKNMTIVDLVDDPPEKSDEQPTPVPTEAMQTESTGTPSENVEKKINQDENAESNENKTNVVEPPQHPNGDAIVLDDLDEEDLKNLPEPTLFQLVNWLEALPFANIDVQNLYITMDDMKAALKVVQPSAKREGFLTVPDVTWDDIGSLQEIREELKLAVLAPVKFPEKMEKLGLSSPSGVLLCGPPGCGKTLLAKAIANEAGINFISVKGPELMNMYVGESERAVRTCFQRARNSTPCVIFFDEFDSLCPKRSESGEGGGSGTRVVNQLLTEMDGVEDRKGVFLMAATNRPDIIDPAILRPGRLDKILYVGLPEHNDRKEILEALTKVNNIFLNF</sequence>
<dbReference type="InterPro" id="IPR003593">
    <property type="entry name" value="AAA+_ATPase"/>
</dbReference>
<feature type="domain" description="AAA+ ATPase" evidence="5">
    <location>
        <begin position="180"/>
        <end position="319"/>
    </location>
</feature>
<dbReference type="GO" id="GO:0016887">
    <property type="term" value="F:ATP hydrolysis activity"/>
    <property type="evidence" value="ECO:0007669"/>
    <property type="project" value="InterPro"/>
</dbReference>
<dbReference type="GO" id="GO:0003723">
    <property type="term" value="F:RNA binding"/>
    <property type="evidence" value="ECO:0007669"/>
    <property type="project" value="TreeGrafter"/>
</dbReference>
<dbReference type="STRING" id="36166.T1H4K0"/>
<keyword evidence="7" id="KW-1185">Reference proteome</keyword>
<evidence type="ECO:0000256" key="4">
    <source>
        <dbReference type="SAM" id="MobiDB-lite"/>
    </source>
</evidence>
<feature type="compositionally biased region" description="Polar residues" evidence="4">
    <location>
        <begin position="117"/>
        <end position="127"/>
    </location>
</feature>
<comment type="similarity">
    <text evidence="1">Belongs to the AAA ATPase family.</text>
</comment>
<dbReference type="PANTHER" id="PTHR23077">
    <property type="entry name" value="AAA-FAMILY ATPASE"/>
    <property type="match status" value="1"/>
</dbReference>
<evidence type="ECO:0000259" key="5">
    <source>
        <dbReference type="SMART" id="SM00382"/>
    </source>
</evidence>
<reference evidence="6" key="2">
    <citation type="submission" date="2015-06" db="UniProtKB">
        <authorList>
            <consortium name="EnsemblMetazoa"/>
        </authorList>
    </citation>
    <scope>IDENTIFICATION</scope>
</reference>
<dbReference type="OMA" id="GLWSTHR"/>
<dbReference type="Pfam" id="PF17862">
    <property type="entry name" value="AAA_lid_3"/>
    <property type="match status" value="1"/>
</dbReference>
<feature type="region of interest" description="Disordered" evidence="4">
    <location>
        <begin position="1"/>
        <end position="64"/>
    </location>
</feature>